<evidence type="ECO:0000313" key="3">
    <source>
        <dbReference type="Proteomes" id="UP000252519"/>
    </source>
</evidence>
<organism evidence="2 3">
    <name type="scientific">Ancylostoma caninum</name>
    <name type="common">Dog hookworm</name>
    <dbReference type="NCBI Taxonomy" id="29170"/>
    <lineage>
        <taxon>Eukaryota</taxon>
        <taxon>Metazoa</taxon>
        <taxon>Ecdysozoa</taxon>
        <taxon>Nematoda</taxon>
        <taxon>Chromadorea</taxon>
        <taxon>Rhabditida</taxon>
        <taxon>Rhabditina</taxon>
        <taxon>Rhabditomorpha</taxon>
        <taxon>Strongyloidea</taxon>
        <taxon>Ancylostomatidae</taxon>
        <taxon>Ancylostomatinae</taxon>
        <taxon>Ancylostoma</taxon>
    </lineage>
</organism>
<evidence type="ECO:0000313" key="2">
    <source>
        <dbReference type="EMBL" id="RCN47732.1"/>
    </source>
</evidence>
<feature type="region of interest" description="Disordered" evidence="1">
    <location>
        <begin position="30"/>
        <end position="74"/>
    </location>
</feature>
<dbReference type="AlphaFoldDB" id="A0A368GTN8"/>
<dbReference type="Proteomes" id="UP000252519">
    <property type="component" value="Unassembled WGS sequence"/>
</dbReference>
<proteinExistence type="predicted"/>
<sequence length="128" mass="14368">MDLPKEENKCHNLVMEGTSKNGVIAQVKEQQLPTRSARKKRFHRSHSTESNHSDTGRNMRKKRSKSVTEDGALNTTSRMLENLTEVEQLSNKPGNGFQDIARRLESHAGVNVASKRANITSEIPMITL</sequence>
<gene>
    <name evidence="2" type="ORF">ANCCAN_06196</name>
</gene>
<protein>
    <submittedName>
        <fullName evidence="2">Uncharacterized protein</fullName>
    </submittedName>
</protein>
<name>A0A368GTN8_ANCCA</name>
<accession>A0A368GTN8</accession>
<reference evidence="2 3" key="1">
    <citation type="submission" date="2014-10" db="EMBL/GenBank/DDBJ databases">
        <title>Draft genome of the hookworm Ancylostoma caninum.</title>
        <authorList>
            <person name="Mitreva M."/>
        </authorList>
    </citation>
    <scope>NUCLEOTIDE SEQUENCE [LARGE SCALE GENOMIC DNA]</scope>
    <source>
        <strain evidence="2 3">Baltimore</strain>
    </source>
</reference>
<comment type="caution">
    <text evidence="2">The sequence shown here is derived from an EMBL/GenBank/DDBJ whole genome shotgun (WGS) entry which is preliminary data.</text>
</comment>
<keyword evidence="3" id="KW-1185">Reference proteome</keyword>
<evidence type="ECO:0000256" key="1">
    <source>
        <dbReference type="SAM" id="MobiDB-lite"/>
    </source>
</evidence>
<dbReference type="EMBL" id="JOJR01000057">
    <property type="protein sequence ID" value="RCN47732.1"/>
    <property type="molecule type" value="Genomic_DNA"/>
</dbReference>
<feature type="compositionally biased region" description="Basic residues" evidence="1">
    <location>
        <begin position="36"/>
        <end position="45"/>
    </location>
</feature>
<feature type="compositionally biased region" description="Basic and acidic residues" evidence="1">
    <location>
        <begin position="46"/>
        <end position="57"/>
    </location>
</feature>